<proteinExistence type="predicted"/>
<reference evidence="1" key="1">
    <citation type="submission" date="2021-02" db="EMBL/GenBank/DDBJ databases">
        <title>Infant gut strain persistence is associated with maternal origin, phylogeny, and functional potential including surface adhesion and iron acquisition.</title>
        <authorList>
            <person name="Lou Y.C."/>
        </authorList>
    </citation>
    <scope>NUCLEOTIDE SEQUENCE</scope>
    <source>
        <strain evidence="1">L3_082_243G1_dasL3_082_243G1_maxbin2.maxbin.015s ta_sub</strain>
    </source>
</reference>
<dbReference type="Proteomes" id="UP000782901">
    <property type="component" value="Unassembled WGS sequence"/>
</dbReference>
<dbReference type="AlphaFoldDB" id="A0A943DKF9"/>
<name>A0A943DKF9_BACT4</name>
<accession>A0A943DKF9</accession>
<gene>
    <name evidence="1" type="ORF">KHY35_01055</name>
</gene>
<evidence type="ECO:0000313" key="2">
    <source>
        <dbReference type="Proteomes" id="UP000782901"/>
    </source>
</evidence>
<dbReference type="RefSeq" id="WP_178070239.1">
    <property type="nucleotide sequence ID" value="NZ_CAXSXH010000005.1"/>
</dbReference>
<sequence length="229" mass="26178">MKKYILFILVSLCLWACSEDEIKPYHGGQYLYFSHLMNSTEKAISVSFNNYPLDDEHIVKIGVSLVGDPVKEATAYKVIVVDTATTAKSKNYELPENTYFKAGVASDTLEVKLLKTDDLKEDVKLCLQIVPNENFDGTLKQYEQIRIIFNNVISKPVWWTSDVTKFYLGSYSRTKYEALIKYTGVSDFGSLNSGEKRQCALKLKDAIETYHLMDKDEEGNEFPMELPIY</sequence>
<dbReference type="Pfam" id="PF16132">
    <property type="entry name" value="DUF4843"/>
    <property type="match status" value="1"/>
</dbReference>
<evidence type="ECO:0000313" key="1">
    <source>
        <dbReference type="EMBL" id="MBS5409297.1"/>
    </source>
</evidence>
<organism evidence="1 2">
    <name type="scientific">Bacteroides thetaiotaomicron</name>
    <dbReference type="NCBI Taxonomy" id="818"/>
    <lineage>
        <taxon>Bacteria</taxon>
        <taxon>Pseudomonadati</taxon>
        <taxon>Bacteroidota</taxon>
        <taxon>Bacteroidia</taxon>
        <taxon>Bacteroidales</taxon>
        <taxon>Bacteroidaceae</taxon>
        <taxon>Bacteroides</taxon>
    </lineage>
</organism>
<dbReference type="EMBL" id="JAGZEE010000001">
    <property type="protein sequence ID" value="MBS5409297.1"/>
    <property type="molecule type" value="Genomic_DNA"/>
</dbReference>
<comment type="caution">
    <text evidence="1">The sequence shown here is derived from an EMBL/GenBank/DDBJ whole genome shotgun (WGS) entry which is preliminary data.</text>
</comment>
<protein>
    <submittedName>
        <fullName evidence="1">DUF4843 domain-containing protein</fullName>
    </submittedName>
</protein>
<dbReference type="InterPro" id="IPR032299">
    <property type="entry name" value="DUF4843"/>
</dbReference>